<protein>
    <submittedName>
        <fullName evidence="2">Uncharacterized protein</fullName>
    </submittedName>
</protein>
<dbReference type="Proteomes" id="UP000298416">
    <property type="component" value="Unassembled WGS sequence"/>
</dbReference>
<name>A0A8X8WDR6_SALSN</name>
<dbReference type="EMBL" id="PNBA02000018">
    <property type="protein sequence ID" value="KAG6393053.1"/>
    <property type="molecule type" value="Genomic_DNA"/>
</dbReference>
<accession>A0A8X8WDR6</accession>
<dbReference type="AlphaFoldDB" id="A0A8X8WDR6"/>
<reference evidence="2" key="2">
    <citation type="submission" date="2020-08" db="EMBL/GenBank/DDBJ databases">
        <title>Plant Genome Project.</title>
        <authorList>
            <person name="Zhang R.-G."/>
        </authorList>
    </citation>
    <scope>NUCLEOTIDE SEQUENCE</scope>
    <source>
        <strain evidence="2">Huo1</strain>
        <tissue evidence="2">Leaf</tissue>
    </source>
</reference>
<sequence>MEQCVADRAGIEEEFLDEFQCCVCLDIMYKPVVLGVHCSYLVTIFQLAVTFLAFGVHLKPWTVSCTLIVPSVATRIIIFLEAVDCCIFYSSSYIHCHTKEGQNKLQV</sequence>
<proteinExistence type="predicted"/>
<feature type="transmembrane region" description="Helical" evidence="1">
    <location>
        <begin position="34"/>
        <end position="54"/>
    </location>
</feature>
<dbReference type="SUPFAM" id="SSF57850">
    <property type="entry name" value="RING/U-box"/>
    <property type="match status" value="1"/>
</dbReference>
<gene>
    <name evidence="2" type="ORF">SASPL_147283</name>
</gene>
<evidence type="ECO:0000256" key="1">
    <source>
        <dbReference type="SAM" id="Phobius"/>
    </source>
</evidence>
<keyword evidence="1" id="KW-0472">Membrane</keyword>
<keyword evidence="1" id="KW-1133">Transmembrane helix</keyword>
<evidence type="ECO:0000313" key="3">
    <source>
        <dbReference type="Proteomes" id="UP000298416"/>
    </source>
</evidence>
<keyword evidence="3" id="KW-1185">Reference proteome</keyword>
<evidence type="ECO:0000313" key="2">
    <source>
        <dbReference type="EMBL" id="KAG6393053.1"/>
    </source>
</evidence>
<comment type="caution">
    <text evidence="2">The sequence shown here is derived from an EMBL/GenBank/DDBJ whole genome shotgun (WGS) entry which is preliminary data.</text>
</comment>
<keyword evidence="1" id="KW-0812">Transmembrane</keyword>
<reference evidence="2" key="1">
    <citation type="submission" date="2018-01" db="EMBL/GenBank/DDBJ databases">
        <authorList>
            <person name="Mao J.F."/>
        </authorList>
    </citation>
    <scope>NUCLEOTIDE SEQUENCE</scope>
    <source>
        <strain evidence="2">Huo1</strain>
        <tissue evidence="2">Leaf</tissue>
    </source>
</reference>
<organism evidence="2">
    <name type="scientific">Salvia splendens</name>
    <name type="common">Scarlet sage</name>
    <dbReference type="NCBI Taxonomy" id="180675"/>
    <lineage>
        <taxon>Eukaryota</taxon>
        <taxon>Viridiplantae</taxon>
        <taxon>Streptophyta</taxon>
        <taxon>Embryophyta</taxon>
        <taxon>Tracheophyta</taxon>
        <taxon>Spermatophyta</taxon>
        <taxon>Magnoliopsida</taxon>
        <taxon>eudicotyledons</taxon>
        <taxon>Gunneridae</taxon>
        <taxon>Pentapetalae</taxon>
        <taxon>asterids</taxon>
        <taxon>lamiids</taxon>
        <taxon>Lamiales</taxon>
        <taxon>Lamiaceae</taxon>
        <taxon>Nepetoideae</taxon>
        <taxon>Mentheae</taxon>
        <taxon>Salviinae</taxon>
        <taxon>Salvia</taxon>
        <taxon>Salvia subgen. Calosphace</taxon>
        <taxon>core Calosphace</taxon>
    </lineage>
</organism>